<reference evidence="2" key="2">
    <citation type="submission" date="2025-05" db="UniProtKB">
        <authorList>
            <consortium name="EnsemblMetazoa"/>
        </authorList>
    </citation>
    <scope>IDENTIFICATION</scope>
    <source>
        <strain evidence="2">Foshan</strain>
    </source>
</reference>
<keyword evidence="3" id="KW-1185">Reference proteome</keyword>
<evidence type="ECO:0000313" key="2">
    <source>
        <dbReference type="EnsemblMetazoa" id="AALFPA23_023434.P34875"/>
    </source>
</evidence>
<protein>
    <submittedName>
        <fullName evidence="2">Uncharacterized protein</fullName>
    </submittedName>
</protein>
<dbReference type="RefSeq" id="XP_029733037.2">
    <property type="nucleotide sequence ID" value="XM_029877177.2"/>
</dbReference>
<evidence type="ECO:0000256" key="1">
    <source>
        <dbReference type="SAM" id="MobiDB-lite"/>
    </source>
</evidence>
<reference evidence="3" key="1">
    <citation type="journal article" date="2015" name="Proc. Natl. Acad. Sci. U.S.A.">
        <title>Genome sequence of the Asian Tiger mosquito, Aedes albopictus, reveals insights into its biology, genetics, and evolution.</title>
        <authorList>
            <person name="Chen X.G."/>
            <person name="Jiang X."/>
            <person name="Gu J."/>
            <person name="Xu M."/>
            <person name="Wu Y."/>
            <person name="Deng Y."/>
            <person name="Zhang C."/>
            <person name="Bonizzoni M."/>
            <person name="Dermauw W."/>
            <person name="Vontas J."/>
            <person name="Armbruster P."/>
            <person name="Huang X."/>
            <person name="Yang Y."/>
            <person name="Zhang H."/>
            <person name="He W."/>
            <person name="Peng H."/>
            <person name="Liu Y."/>
            <person name="Wu K."/>
            <person name="Chen J."/>
            <person name="Lirakis M."/>
            <person name="Topalis P."/>
            <person name="Van Leeuwen T."/>
            <person name="Hall A.B."/>
            <person name="Jiang X."/>
            <person name="Thorpe C."/>
            <person name="Mueller R.L."/>
            <person name="Sun C."/>
            <person name="Waterhouse R.M."/>
            <person name="Yan G."/>
            <person name="Tu Z.J."/>
            <person name="Fang X."/>
            <person name="James A.A."/>
        </authorList>
    </citation>
    <scope>NUCLEOTIDE SEQUENCE [LARGE SCALE GENOMIC DNA]</scope>
    <source>
        <strain evidence="3">Foshan</strain>
    </source>
</reference>
<feature type="compositionally biased region" description="Polar residues" evidence="1">
    <location>
        <begin position="560"/>
        <end position="596"/>
    </location>
</feature>
<feature type="region of interest" description="Disordered" evidence="1">
    <location>
        <begin position="246"/>
        <end position="271"/>
    </location>
</feature>
<organism evidence="2 3">
    <name type="scientific">Aedes albopictus</name>
    <name type="common">Asian tiger mosquito</name>
    <name type="synonym">Stegomyia albopicta</name>
    <dbReference type="NCBI Taxonomy" id="7160"/>
    <lineage>
        <taxon>Eukaryota</taxon>
        <taxon>Metazoa</taxon>
        <taxon>Ecdysozoa</taxon>
        <taxon>Arthropoda</taxon>
        <taxon>Hexapoda</taxon>
        <taxon>Insecta</taxon>
        <taxon>Pterygota</taxon>
        <taxon>Neoptera</taxon>
        <taxon>Endopterygota</taxon>
        <taxon>Diptera</taxon>
        <taxon>Nematocera</taxon>
        <taxon>Culicoidea</taxon>
        <taxon>Culicidae</taxon>
        <taxon>Culicinae</taxon>
        <taxon>Aedini</taxon>
        <taxon>Aedes</taxon>
        <taxon>Stegomyia</taxon>
    </lineage>
</organism>
<sequence>MGSIGYIGGNIGYLGTGALNMDYPYEHGTAHYQLWKPPGNYFTRGEAPPPYEEAIALAQAESLNTCTVSVATSTQRQYPIGIAETEASQTITANTTNLINININNGGNLTAIATGENHVIGSEITPELQTEQTDAASNANVTNTNANSLENHESCVSFPTNYYTIPLIASEVCTNQNCDLNVGSNCNYSMPHAPNVKEVQTYPSHNATIMSSSTIPKDHRSSERMMENCDNVINRTILPPPIFDSITNESSTASENTVSTSKYRTTAGKRHHRTIPRQFAAVDPIINPLKNNRNNIIPSTAGHLACSGTDNNNKADRVDGAYNGPKRLACQCPVQHMPMSYLSSQTLGLAQNSNDTVSTALINSQTPIQMPTMKKRISNDVSRHINLSHHNATAQIKPVQISSAHCKGGTLKKNHESSDISERNVYSNSNYSKQQHFPTNDKVLVDDQPRVESQMNLKKQNSLPRKATFIDANYGVSSMHKTGSERGELQNSNTAAMDTNMHISTIIQQQSSSSTDRDILHRKSYSSSKSEMCIEPNPELPPKMYKHNTSRLSGGAHQKSYYSNSKTHAISKPSSDGSKFSIPATSNTSNNYKNASKLQKNNYSKSLPRNVISASHEYAQTSRSTTQFNSGLENSSSNINFNTLPKKTNKISTRSSNLLTEVVNKVPSVINIPSPLQPPPLAVGPNIDCIPVQHLTSIISSTNKRVQQVSSTAKRASNQDQPSRKYLEQMSNNITDITNSKSEKPLPVLTTSTNCANPKEHFLPNDNSLDDDYLSECENCKSAHGSRYYLEEEVDDAPQETMTLQRKMPETEEDQQNYYRVSSTLPTNTSRKTPTTKNRETWFTTIPASSSSEEEEAVE</sequence>
<dbReference type="GeneID" id="109411942"/>
<accession>A0ABM2A102</accession>
<dbReference type="Proteomes" id="UP000069940">
    <property type="component" value="Unassembled WGS sequence"/>
</dbReference>
<feature type="compositionally biased region" description="Polar residues" evidence="1">
    <location>
        <begin position="816"/>
        <end position="848"/>
    </location>
</feature>
<feature type="compositionally biased region" description="Polar residues" evidence="1">
    <location>
        <begin position="246"/>
        <end position="264"/>
    </location>
</feature>
<feature type="region of interest" description="Disordered" evidence="1">
    <location>
        <begin position="508"/>
        <end position="533"/>
    </location>
</feature>
<evidence type="ECO:0000313" key="3">
    <source>
        <dbReference type="Proteomes" id="UP000069940"/>
    </source>
</evidence>
<proteinExistence type="predicted"/>
<feature type="region of interest" description="Disordered" evidence="1">
    <location>
        <begin position="808"/>
        <end position="859"/>
    </location>
</feature>
<feature type="region of interest" description="Disordered" evidence="1">
    <location>
        <begin position="549"/>
        <end position="596"/>
    </location>
</feature>
<name>A0ABM2A102_AEDAL</name>
<dbReference type="EnsemblMetazoa" id="AALFPA23_023434.R34875">
    <property type="protein sequence ID" value="AALFPA23_023434.P34875"/>
    <property type="gene ID" value="AALFPA23_023434"/>
</dbReference>